<evidence type="ECO:0008006" key="3">
    <source>
        <dbReference type="Google" id="ProtNLM"/>
    </source>
</evidence>
<dbReference type="Proteomes" id="UP000244184">
    <property type="component" value="Unassembled WGS sequence"/>
</dbReference>
<gene>
    <name evidence="1" type="ORF">C8Z91_16555</name>
</gene>
<sequence length="51" mass="5333">MQKEMELELDLYAEELTEQLDAAVILGCLGTAGSFGTIGGSFGTAGTYGSW</sequence>
<comment type="caution">
    <text evidence="1">The sequence shown here is derived from an EMBL/GenBank/DDBJ whole genome shotgun (WGS) entry which is preliminary data.</text>
</comment>
<proteinExistence type="predicted"/>
<accession>A0A2T6G1J2</accession>
<dbReference type="NCBIfam" id="NF033482">
    <property type="entry name" value="RiPP_thiocil"/>
    <property type="match status" value="1"/>
</dbReference>
<evidence type="ECO:0000313" key="2">
    <source>
        <dbReference type="Proteomes" id="UP000244184"/>
    </source>
</evidence>
<dbReference type="EMBL" id="PYHP01000043">
    <property type="protein sequence ID" value="PUA38014.1"/>
    <property type="molecule type" value="Genomic_DNA"/>
</dbReference>
<reference evidence="1 2" key="1">
    <citation type="submission" date="2018-03" db="EMBL/GenBank/DDBJ databases">
        <title>Genome sequence of Paenibacillus elgii strain AC13 an antimicrobial compound producing bacteria.</title>
        <authorList>
            <person name="Kurokawa A.S."/>
            <person name="Araujo J.F."/>
            <person name="Costa R.A."/>
            <person name="Ortega D.B."/>
            <person name="Pires A.S."/>
            <person name="Pappas G.J.Jr."/>
            <person name="Franco O.L."/>
            <person name="Barreto C."/>
            <person name="Magalhaes B.S."/>
            <person name="Kruger R.H."/>
        </authorList>
    </citation>
    <scope>NUCLEOTIDE SEQUENCE [LARGE SCALE GENOMIC DNA]</scope>
    <source>
        <strain evidence="1 2">AC13</strain>
    </source>
</reference>
<name>A0A2T6G1J2_9BACL</name>
<organism evidence="1 2">
    <name type="scientific">Paenibacillus elgii</name>
    <dbReference type="NCBI Taxonomy" id="189691"/>
    <lineage>
        <taxon>Bacteria</taxon>
        <taxon>Bacillati</taxon>
        <taxon>Bacillota</taxon>
        <taxon>Bacilli</taxon>
        <taxon>Bacillales</taxon>
        <taxon>Paenibacillaceae</taxon>
        <taxon>Paenibacillus</taxon>
    </lineage>
</organism>
<dbReference type="AlphaFoldDB" id="A0A2T6G1J2"/>
<dbReference type="RefSeq" id="WP_108532310.1">
    <property type="nucleotide sequence ID" value="NZ_PYHP01000043.1"/>
</dbReference>
<dbReference type="InterPro" id="IPR049803">
    <property type="entry name" value="RiPP_thiocil-like"/>
</dbReference>
<evidence type="ECO:0000313" key="1">
    <source>
        <dbReference type="EMBL" id="PUA38014.1"/>
    </source>
</evidence>
<protein>
    <recommendedName>
        <fullName evidence="3">Thiocillin family RiPP</fullName>
    </recommendedName>
</protein>